<dbReference type="InterPro" id="IPR003702">
    <property type="entry name" value="ActCoA_hydro_N"/>
</dbReference>
<dbReference type="InterPro" id="IPR038460">
    <property type="entry name" value="AcetylCoA_hyd_C_sf"/>
</dbReference>
<dbReference type="STRING" id="1403537.Q428_13370"/>
<dbReference type="OrthoDB" id="9801795at2"/>
<dbReference type="InterPro" id="IPR046433">
    <property type="entry name" value="ActCoA_hydro"/>
</dbReference>
<accession>A0A017RRN6</accession>
<comment type="similarity">
    <text evidence="1">Belongs to the acetyl-CoA hydrolase/transferase family.</text>
</comment>
<dbReference type="Gene3D" id="3.30.750.70">
    <property type="entry name" value="4-hydroxybutyrate coenzyme like domains"/>
    <property type="match status" value="1"/>
</dbReference>
<keyword evidence="6" id="KW-1185">Reference proteome</keyword>
<dbReference type="EMBL" id="AZQP01000057">
    <property type="protein sequence ID" value="EYE87428.1"/>
    <property type="molecule type" value="Genomic_DNA"/>
</dbReference>
<dbReference type="RefSeq" id="WP_035381464.1">
    <property type="nucleotide sequence ID" value="NZ_AZQP01000057.1"/>
</dbReference>
<reference evidence="5 6" key="1">
    <citation type="journal article" date="2014" name="Genome Announc.">
        <title>Draft Genome Sequence of Fervidicella metallireducens Strain AeBT, an Iron-Reducing Thermoanaerobe from the Great Artesian Basin.</title>
        <authorList>
            <person name="Patel B.K."/>
        </authorList>
    </citation>
    <scope>NUCLEOTIDE SEQUENCE [LARGE SCALE GENOMIC DNA]</scope>
    <source>
        <strain evidence="5 6">AeB</strain>
    </source>
</reference>
<dbReference type="InterPro" id="IPR026888">
    <property type="entry name" value="AcetylCoA_hyd_C"/>
</dbReference>
<evidence type="ECO:0000259" key="3">
    <source>
        <dbReference type="Pfam" id="PF02550"/>
    </source>
</evidence>
<dbReference type="Pfam" id="PF13336">
    <property type="entry name" value="AcetylCoA_hyd_C"/>
    <property type="match status" value="1"/>
</dbReference>
<dbReference type="PANTHER" id="PTHR21432:SF20">
    <property type="entry name" value="ACETYL-COA HYDROLASE"/>
    <property type="match status" value="1"/>
</dbReference>
<keyword evidence="2" id="KW-0808">Transferase</keyword>
<evidence type="ECO:0000313" key="6">
    <source>
        <dbReference type="Proteomes" id="UP000019681"/>
    </source>
</evidence>
<name>A0A017RRN6_9CLOT</name>
<evidence type="ECO:0000259" key="4">
    <source>
        <dbReference type="Pfam" id="PF13336"/>
    </source>
</evidence>
<dbReference type="InterPro" id="IPR037171">
    <property type="entry name" value="NagB/RpiA_transferase-like"/>
</dbReference>
<feature type="domain" description="Acetyl-CoA hydrolase/transferase C-terminal" evidence="4">
    <location>
        <begin position="272"/>
        <end position="425"/>
    </location>
</feature>
<proteinExistence type="inferred from homology"/>
<organism evidence="5 6">
    <name type="scientific">Fervidicella metallireducens AeB</name>
    <dbReference type="NCBI Taxonomy" id="1403537"/>
    <lineage>
        <taxon>Bacteria</taxon>
        <taxon>Bacillati</taxon>
        <taxon>Bacillota</taxon>
        <taxon>Clostridia</taxon>
        <taxon>Eubacteriales</taxon>
        <taxon>Clostridiaceae</taxon>
        <taxon>Fervidicella</taxon>
    </lineage>
</organism>
<protein>
    <submittedName>
        <fullName evidence="5">Acetyl-CoA hydrolase</fullName>
    </submittedName>
</protein>
<evidence type="ECO:0000313" key="5">
    <source>
        <dbReference type="EMBL" id="EYE87428.1"/>
    </source>
</evidence>
<dbReference type="Pfam" id="PF02550">
    <property type="entry name" value="AcetylCoA_hydro"/>
    <property type="match status" value="1"/>
</dbReference>
<dbReference type="SUPFAM" id="SSF100950">
    <property type="entry name" value="NagB/RpiA/CoA transferase-like"/>
    <property type="match status" value="2"/>
</dbReference>
<dbReference type="Proteomes" id="UP000019681">
    <property type="component" value="Unassembled WGS sequence"/>
</dbReference>
<dbReference type="GO" id="GO:0006083">
    <property type="term" value="P:acetate metabolic process"/>
    <property type="evidence" value="ECO:0007669"/>
    <property type="project" value="InterPro"/>
</dbReference>
<dbReference type="GO" id="GO:0008775">
    <property type="term" value="F:acetate CoA-transferase activity"/>
    <property type="evidence" value="ECO:0007669"/>
    <property type="project" value="InterPro"/>
</dbReference>
<dbReference type="PANTHER" id="PTHR21432">
    <property type="entry name" value="ACETYL-COA HYDROLASE-RELATED"/>
    <property type="match status" value="1"/>
</dbReference>
<gene>
    <name evidence="5" type="ORF">Q428_13370</name>
</gene>
<sequence>MNFREEYNRKLRSLDEILSLVKSDYEVCAALAGAEPMDFLERLHEIKDNVENVSVLTCLNMGAYKFTSEPDMEGHFINNTWFYSPLTRKAHQNRTASFLPNHLHVSARQRLGYRKPNIFVGTATPMDKHGYFSLSLSVTYEREYIEAADIVILEINENYPKTYGDTFVHISEVDYVYESNRKPPELTIVEPNQKDMVIGNYIAELIEDGSTIQLGIGGIPNAVSKALMCKKDLGVHTEMFTDGMVDLYNAGVITNKKKTLYKDKFIATFALGTKKLYDFIDENPAVEFKRGCYTNDPYVIGQNYKMVSINTSLQVDLTGQCCSEAIGHVQYSGTGGQSDTATGAQNSVGGKSIIALYSTAKNDTISTIVPMLTQGAAVSLSRNDVDYVVTEHGVAPLKGRTIRERVRNLINIAHPNFREQLKKDAENYMIW</sequence>
<feature type="domain" description="Acetyl-CoA hydrolase/transferase N-terminal" evidence="3">
    <location>
        <begin position="4"/>
        <end position="183"/>
    </location>
</feature>
<evidence type="ECO:0000256" key="2">
    <source>
        <dbReference type="ARBA" id="ARBA00022679"/>
    </source>
</evidence>
<comment type="caution">
    <text evidence="5">The sequence shown here is derived from an EMBL/GenBank/DDBJ whole genome shotgun (WGS) entry which is preliminary data.</text>
</comment>
<dbReference type="AlphaFoldDB" id="A0A017RRN6"/>
<dbReference type="Gene3D" id="3.40.1080.10">
    <property type="entry name" value="Glutaconate Coenzyme A-transferase"/>
    <property type="match status" value="1"/>
</dbReference>
<dbReference type="Gene3D" id="3.40.1080.20">
    <property type="entry name" value="Acetyl-CoA hydrolase/transferase C-terminal domain"/>
    <property type="match status" value="1"/>
</dbReference>
<evidence type="ECO:0000256" key="1">
    <source>
        <dbReference type="ARBA" id="ARBA00009632"/>
    </source>
</evidence>
<keyword evidence="5" id="KW-0378">Hydrolase</keyword>
<dbReference type="GO" id="GO:0016787">
    <property type="term" value="F:hydrolase activity"/>
    <property type="evidence" value="ECO:0007669"/>
    <property type="project" value="UniProtKB-KW"/>
</dbReference>